<proteinExistence type="predicted"/>
<accession>A0A9D4E8U8</accession>
<dbReference type="EMBL" id="JAIWYP010000009">
    <property type="protein sequence ID" value="KAH3773955.1"/>
    <property type="molecule type" value="Genomic_DNA"/>
</dbReference>
<sequence length="205" mass="23468">MYIITTNVLNKIYEDWPIHQTSRVLTRETYPPPDLNVTSTVTIAQPPLSHFHEDWTERIFYYSFYSHIRKAAPYPGGLPRCFMDTCSLPVDRTKHVTSTELTRKLSRPLTIFKLSRDNTRTNVLTTYHEDWTEKLVLDETAPPLAAITNVLTKFPDKMNCPPPCGQISVKKKNAPSTNGHVLRPTGTIFDLVQDIIGINLLTKFH</sequence>
<evidence type="ECO:0000313" key="2">
    <source>
        <dbReference type="Proteomes" id="UP000828390"/>
    </source>
</evidence>
<dbReference type="AlphaFoldDB" id="A0A9D4E8U8"/>
<reference evidence="1" key="2">
    <citation type="submission" date="2020-11" db="EMBL/GenBank/DDBJ databases">
        <authorList>
            <person name="McCartney M.A."/>
            <person name="Auch B."/>
            <person name="Kono T."/>
            <person name="Mallez S."/>
            <person name="Becker A."/>
            <person name="Gohl D.M."/>
            <person name="Silverstein K.A.T."/>
            <person name="Koren S."/>
            <person name="Bechman K.B."/>
            <person name="Herman A."/>
            <person name="Abrahante J.E."/>
            <person name="Garbe J."/>
        </authorList>
    </citation>
    <scope>NUCLEOTIDE SEQUENCE</scope>
    <source>
        <strain evidence="1">Duluth1</strain>
        <tissue evidence="1">Whole animal</tissue>
    </source>
</reference>
<gene>
    <name evidence="1" type="ORF">DPMN_175326</name>
</gene>
<comment type="caution">
    <text evidence="1">The sequence shown here is derived from an EMBL/GenBank/DDBJ whole genome shotgun (WGS) entry which is preliminary data.</text>
</comment>
<keyword evidence="2" id="KW-1185">Reference proteome</keyword>
<organism evidence="1 2">
    <name type="scientific">Dreissena polymorpha</name>
    <name type="common">Zebra mussel</name>
    <name type="synonym">Mytilus polymorpha</name>
    <dbReference type="NCBI Taxonomy" id="45954"/>
    <lineage>
        <taxon>Eukaryota</taxon>
        <taxon>Metazoa</taxon>
        <taxon>Spiralia</taxon>
        <taxon>Lophotrochozoa</taxon>
        <taxon>Mollusca</taxon>
        <taxon>Bivalvia</taxon>
        <taxon>Autobranchia</taxon>
        <taxon>Heteroconchia</taxon>
        <taxon>Euheterodonta</taxon>
        <taxon>Imparidentia</taxon>
        <taxon>Neoheterodontei</taxon>
        <taxon>Myida</taxon>
        <taxon>Dreissenoidea</taxon>
        <taxon>Dreissenidae</taxon>
        <taxon>Dreissena</taxon>
    </lineage>
</organism>
<reference evidence="1" key="1">
    <citation type="journal article" date="2019" name="bioRxiv">
        <title>The Genome of the Zebra Mussel, Dreissena polymorpha: A Resource for Invasive Species Research.</title>
        <authorList>
            <person name="McCartney M.A."/>
            <person name="Auch B."/>
            <person name="Kono T."/>
            <person name="Mallez S."/>
            <person name="Zhang Y."/>
            <person name="Obille A."/>
            <person name="Becker A."/>
            <person name="Abrahante J.E."/>
            <person name="Garbe J."/>
            <person name="Badalamenti J.P."/>
            <person name="Herman A."/>
            <person name="Mangelson H."/>
            <person name="Liachko I."/>
            <person name="Sullivan S."/>
            <person name="Sone E.D."/>
            <person name="Koren S."/>
            <person name="Silverstein K.A.T."/>
            <person name="Beckman K.B."/>
            <person name="Gohl D.M."/>
        </authorList>
    </citation>
    <scope>NUCLEOTIDE SEQUENCE</scope>
    <source>
        <strain evidence="1">Duluth1</strain>
        <tissue evidence="1">Whole animal</tissue>
    </source>
</reference>
<protein>
    <submittedName>
        <fullName evidence="1">Uncharacterized protein</fullName>
    </submittedName>
</protein>
<dbReference type="Proteomes" id="UP000828390">
    <property type="component" value="Unassembled WGS sequence"/>
</dbReference>
<name>A0A9D4E8U8_DREPO</name>
<evidence type="ECO:0000313" key="1">
    <source>
        <dbReference type="EMBL" id="KAH3773955.1"/>
    </source>
</evidence>